<gene>
    <name evidence="1" type="ORF">S01H1_42944</name>
</gene>
<accession>X0WDL8</accession>
<proteinExistence type="predicted"/>
<dbReference type="EMBL" id="BARS01027334">
    <property type="protein sequence ID" value="GAG10771.1"/>
    <property type="molecule type" value="Genomic_DNA"/>
</dbReference>
<dbReference type="AlphaFoldDB" id="X0WDL8"/>
<sequence>MRKPTPILAVAMMTLSLSAAGVCRAGESAVDRAMSQYLAASGVAPASAQAYPAGIDAARGASWLAMSEQYAAAETAAA</sequence>
<comment type="caution">
    <text evidence="1">The sequence shown here is derived from an EMBL/GenBank/DDBJ whole genome shotgun (WGS) entry which is preliminary data.</text>
</comment>
<evidence type="ECO:0000313" key="1">
    <source>
        <dbReference type="EMBL" id="GAG10771.1"/>
    </source>
</evidence>
<feature type="non-terminal residue" evidence="1">
    <location>
        <position position="78"/>
    </location>
</feature>
<protein>
    <submittedName>
        <fullName evidence="1">Uncharacterized protein</fullName>
    </submittedName>
</protein>
<name>X0WDL8_9ZZZZ</name>
<reference evidence="1" key="1">
    <citation type="journal article" date="2014" name="Front. Microbiol.">
        <title>High frequency of phylogenetically diverse reductive dehalogenase-homologous genes in deep subseafloor sedimentary metagenomes.</title>
        <authorList>
            <person name="Kawai M."/>
            <person name="Futagami T."/>
            <person name="Toyoda A."/>
            <person name="Takaki Y."/>
            <person name="Nishi S."/>
            <person name="Hori S."/>
            <person name="Arai W."/>
            <person name="Tsubouchi T."/>
            <person name="Morono Y."/>
            <person name="Uchiyama I."/>
            <person name="Ito T."/>
            <person name="Fujiyama A."/>
            <person name="Inagaki F."/>
            <person name="Takami H."/>
        </authorList>
    </citation>
    <scope>NUCLEOTIDE SEQUENCE</scope>
    <source>
        <strain evidence="1">Expedition CK06-06</strain>
    </source>
</reference>
<organism evidence="1">
    <name type="scientific">marine sediment metagenome</name>
    <dbReference type="NCBI Taxonomy" id="412755"/>
    <lineage>
        <taxon>unclassified sequences</taxon>
        <taxon>metagenomes</taxon>
        <taxon>ecological metagenomes</taxon>
    </lineage>
</organism>